<keyword evidence="18" id="KW-1185">Reference proteome</keyword>
<keyword evidence="6" id="KW-0805">Transcription regulation</keyword>
<evidence type="ECO:0000256" key="10">
    <source>
        <dbReference type="ARBA" id="ARBA00023242"/>
    </source>
</evidence>
<dbReference type="EMBL" id="AUSU01000986">
    <property type="protein sequence ID" value="EPS72059.1"/>
    <property type="molecule type" value="Genomic_DNA"/>
</dbReference>
<comment type="subcellular location">
    <subcellularLocation>
        <location evidence="1 11 13">Nucleus</location>
    </subcellularLocation>
</comment>
<dbReference type="PROSITE" id="PS50016">
    <property type="entry name" value="ZF_PHD_2"/>
    <property type="match status" value="1"/>
</dbReference>
<evidence type="ECO:0000256" key="8">
    <source>
        <dbReference type="ARBA" id="ARBA00023155"/>
    </source>
</evidence>
<dbReference type="CDD" id="cd00086">
    <property type="entry name" value="homeodomain"/>
    <property type="match status" value="1"/>
</dbReference>
<dbReference type="GO" id="GO:0003682">
    <property type="term" value="F:chromatin binding"/>
    <property type="evidence" value="ECO:0007669"/>
    <property type="project" value="TreeGrafter"/>
</dbReference>
<feature type="non-terminal residue" evidence="17">
    <location>
        <position position="398"/>
    </location>
</feature>
<dbReference type="InterPro" id="IPR019787">
    <property type="entry name" value="Znf_PHD-finger"/>
</dbReference>
<feature type="compositionally biased region" description="Acidic residues" evidence="14">
    <location>
        <begin position="202"/>
        <end position="216"/>
    </location>
</feature>
<evidence type="ECO:0000256" key="1">
    <source>
        <dbReference type="ARBA" id="ARBA00004123"/>
    </source>
</evidence>
<evidence type="ECO:0000259" key="15">
    <source>
        <dbReference type="PROSITE" id="PS50016"/>
    </source>
</evidence>
<dbReference type="SMART" id="SM00249">
    <property type="entry name" value="PHD"/>
    <property type="match status" value="1"/>
</dbReference>
<dbReference type="Pfam" id="PF00628">
    <property type="entry name" value="PHD"/>
    <property type="match status" value="1"/>
</dbReference>
<dbReference type="Pfam" id="PF00046">
    <property type="entry name" value="Homeodomain"/>
    <property type="match status" value="1"/>
</dbReference>
<keyword evidence="5" id="KW-0862">Zinc</keyword>
<dbReference type="SUPFAM" id="SSF46689">
    <property type="entry name" value="Homeodomain-like"/>
    <property type="match status" value="1"/>
</dbReference>
<dbReference type="InterPro" id="IPR045876">
    <property type="entry name" value="PRHA-like_PHD-finger"/>
</dbReference>
<keyword evidence="9" id="KW-0804">Transcription</keyword>
<dbReference type="InterPro" id="IPR001356">
    <property type="entry name" value="HD"/>
</dbReference>
<evidence type="ECO:0000256" key="4">
    <source>
        <dbReference type="ARBA" id="ARBA00022771"/>
    </source>
</evidence>
<feature type="domain" description="PHD-type" evidence="15">
    <location>
        <begin position="103"/>
        <end position="160"/>
    </location>
</feature>
<dbReference type="SMART" id="SM00389">
    <property type="entry name" value="HOX"/>
    <property type="match status" value="1"/>
</dbReference>
<comment type="caution">
    <text evidence="17">The sequence shown here is derived from an EMBL/GenBank/DDBJ whole genome shotgun (WGS) entry which is preliminary data.</text>
</comment>
<feature type="domain" description="Homeobox" evidence="16">
    <location>
        <begin position="333"/>
        <end position="393"/>
    </location>
</feature>
<feature type="compositionally biased region" description="Acidic residues" evidence="14">
    <location>
        <begin position="284"/>
        <end position="294"/>
    </location>
</feature>
<evidence type="ECO:0000256" key="2">
    <source>
        <dbReference type="ARBA" id="ARBA00007427"/>
    </source>
</evidence>
<evidence type="ECO:0000256" key="3">
    <source>
        <dbReference type="ARBA" id="ARBA00022723"/>
    </source>
</evidence>
<keyword evidence="7 11" id="KW-0238">DNA-binding</keyword>
<dbReference type="SUPFAM" id="SSF57903">
    <property type="entry name" value="FYVE/PHD zinc finger"/>
    <property type="match status" value="1"/>
</dbReference>
<dbReference type="InterPro" id="IPR011011">
    <property type="entry name" value="Znf_FYVE_PHD"/>
</dbReference>
<evidence type="ECO:0000256" key="12">
    <source>
        <dbReference type="PROSITE-ProRule" id="PRU00146"/>
    </source>
</evidence>
<evidence type="ECO:0008006" key="19">
    <source>
        <dbReference type="Google" id="ProtNLM"/>
    </source>
</evidence>
<proteinExistence type="inferred from homology"/>
<dbReference type="InterPro" id="IPR001965">
    <property type="entry name" value="Znf_PHD"/>
</dbReference>
<dbReference type="GO" id="GO:0010557">
    <property type="term" value="P:positive regulation of macromolecule biosynthetic process"/>
    <property type="evidence" value="ECO:0007669"/>
    <property type="project" value="UniProtKB-ARBA"/>
</dbReference>
<dbReference type="PANTHER" id="PTHR12628">
    <property type="entry name" value="POLYCOMB-LIKE TRANSCRIPTION FACTOR"/>
    <property type="match status" value="1"/>
</dbReference>
<dbReference type="OrthoDB" id="1903104at2759"/>
<evidence type="ECO:0000313" key="17">
    <source>
        <dbReference type="EMBL" id="EPS72059.1"/>
    </source>
</evidence>
<dbReference type="AlphaFoldDB" id="S8CXB0"/>
<dbReference type="PANTHER" id="PTHR12628:SF10">
    <property type="entry name" value="HOMEOBOX DOMAIN-CONTAINING PROTEIN"/>
    <property type="match status" value="1"/>
</dbReference>
<dbReference type="GO" id="GO:0006355">
    <property type="term" value="P:regulation of DNA-templated transcription"/>
    <property type="evidence" value="ECO:0007669"/>
    <property type="project" value="UniProtKB-ARBA"/>
</dbReference>
<evidence type="ECO:0000256" key="9">
    <source>
        <dbReference type="ARBA" id="ARBA00023163"/>
    </source>
</evidence>
<evidence type="ECO:0000256" key="5">
    <source>
        <dbReference type="ARBA" id="ARBA00022833"/>
    </source>
</evidence>
<organism evidence="17 18">
    <name type="scientific">Genlisea aurea</name>
    <dbReference type="NCBI Taxonomy" id="192259"/>
    <lineage>
        <taxon>Eukaryota</taxon>
        <taxon>Viridiplantae</taxon>
        <taxon>Streptophyta</taxon>
        <taxon>Embryophyta</taxon>
        <taxon>Tracheophyta</taxon>
        <taxon>Spermatophyta</taxon>
        <taxon>Magnoliopsida</taxon>
        <taxon>eudicotyledons</taxon>
        <taxon>Gunneridae</taxon>
        <taxon>Pentapetalae</taxon>
        <taxon>asterids</taxon>
        <taxon>lamiids</taxon>
        <taxon>Lamiales</taxon>
        <taxon>Lentibulariaceae</taxon>
        <taxon>Genlisea</taxon>
    </lineage>
</organism>
<evidence type="ECO:0000256" key="6">
    <source>
        <dbReference type="ARBA" id="ARBA00023015"/>
    </source>
</evidence>
<reference evidence="17 18" key="1">
    <citation type="journal article" date="2013" name="BMC Genomics">
        <title>The miniature genome of a carnivorous plant Genlisea aurea contains a low number of genes and short non-coding sequences.</title>
        <authorList>
            <person name="Leushkin E.V."/>
            <person name="Sutormin R.A."/>
            <person name="Nabieva E.R."/>
            <person name="Penin A.A."/>
            <person name="Kondrashov A.S."/>
            <person name="Logacheva M.D."/>
        </authorList>
    </citation>
    <scope>NUCLEOTIDE SEQUENCE [LARGE SCALE GENOMIC DNA]</scope>
</reference>
<comment type="similarity">
    <text evidence="2">Belongs to the PHD-associated homeobox family.</text>
</comment>
<dbReference type="InterPro" id="IPR009057">
    <property type="entry name" value="Homeodomain-like_sf"/>
</dbReference>
<accession>S8CXB0</accession>
<dbReference type="InterPro" id="IPR013083">
    <property type="entry name" value="Znf_RING/FYVE/PHD"/>
</dbReference>
<feature type="region of interest" description="Disordered" evidence="14">
    <location>
        <begin position="193"/>
        <end position="261"/>
    </location>
</feature>
<protein>
    <recommendedName>
        <fullName evidence="19">Pathogenesis-related homeodomain protein</fullName>
    </recommendedName>
</protein>
<feature type="compositionally biased region" description="Basic and acidic residues" evidence="14">
    <location>
        <begin position="239"/>
        <end position="250"/>
    </location>
</feature>
<dbReference type="PROSITE" id="PS01359">
    <property type="entry name" value="ZF_PHD_1"/>
    <property type="match status" value="1"/>
</dbReference>
<keyword evidence="10 11" id="KW-0539">Nucleus</keyword>
<evidence type="ECO:0000256" key="11">
    <source>
        <dbReference type="PROSITE-ProRule" id="PRU00108"/>
    </source>
</evidence>
<gene>
    <name evidence="17" type="ORF">M569_02699</name>
</gene>
<name>S8CXB0_9LAMI</name>
<evidence type="ECO:0000256" key="13">
    <source>
        <dbReference type="RuleBase" id="RU000682"/>
    </source>
</evidence>
<dbReference type="GO" id="GO:0045814">
    <property type="term" value="P:negative regulation of gene expression, epigenetic"/>
    <property type="evidence" value="ECO:0007669"/>
    <property type="project" value="TreeGrafter"/>
</dbReference>
<evidence type="ECO:0000256" key="14">
    <source>
        <dbReference type="SAM" id="MobiDB-lite"/>
    </source>
</evidence>
<dbReference type="GO" id="GO:0005634">
    <property type="term" value="C:nucleus"/>
    <property type="evidence" value="ECO:0007669"/>
    <property type="project" value="UniProtKB-SubCell"/>
</dbReference>
<evidence type="ECO:0000256" key="7">
    <source>
        <dbReference type="ARBA" id="ARBA00023125"/>
    </source>
</evidence>
<sequence length="398" mass="44925">KRKKNGKNSVALDEASRLQRRARYLLIKLKLEQNLIDAYSAQGWKGQSREKIKPEKELRRATEEILKCKLGIREAVRQLDFLGSEGCTSNPAVEPDGSVHHDYIFCAKCKLQDALPDNDIILCDGTCSCAFHQKCLDPPLSSDDIPPEDEGWFCKFCEKKMEIIEATNAHLGTQFPLDSNWEDVFREEAALPDMESSMLFPEEGEWPSDDSEDDDYNPNRIDASSGCSSSSLMGSAGDESGRRSSRPREAEDSDDIEVITGPRKRAAVDYLQLHNELFGKGGTDENDQMSEDEDWGPKKKKKKKRKEEKETDAATTLIALGGFETTDAKRENNDVRKRAAKLPSDAIRKLRVVFSETELPTRAARVKLSKQLGLEFGKVNKWFKNARYLALKARKVKK</sequence>
<dbReference type="PROSITE" id="PS50071">
    <property type="entry name" value="HOMEOBOX_2"/>
    <property type="match status" value="1"/>
</dbReference>
<dbReference type="GO" id="GO:0043565">
    <property type="term" value="F:sequence-specific DNA binding"/>
    <property type="evidence" value="ECO:0007669"/>
    <property type="project" value="UniProtKB-ARBA"/>
</dbReference>
<dbReference type="Proteomes" id="UP000015453">
    <property type="component" value="Unassembled WGS sequence"/>
</dbReference>
<dbReference type="Gene3D" id="1.10.10.60">
    <property type="entry name" value="Homeodomain-like"/>
    <property type="match status" value="1"/>
</dbReference>
<evidence type="ECO:0000313" key="18">
    <source>
        <dbReference type="Proteomes" id="UP000015453"/>
    </source>
</evidence>
<feature type="non-terminal residue" evidence="17">
    <location>
        <position position="1"/>
    </location>
</feature>
<dbReference type="FunFam" id="3.30.40.10:FF:000270">
    <property type="entry name" value="pathogenesis-related homeodomain protein-like"/>
    <property type="match status" value="1"/>
</dbReference>
<feature type="compositionally biased region" description="Low complexity" evidence="14">
    <location>
        <begin position="224"/>
        <end position="238"/>
    </location>
</feature>
<dbReference type="InterPro" id="IPR019786">
    <property type="entry name" value="Zinc_finger_PHD-type_CS"/>
</dbReference>
<evidence type="ECO:0000259" key="16">
    <source>
        <dbReference type="PROSITE" id="PS50071"/>
    </source>
</evidence>
<dbReference type="CDD" id="cd15504">
    <property type="entry name" value="PHD_PRHA_like"/>
    <property type="match status" value="1"/>
</dbReference>
<feature type="region of interest" description="Disordered" evidence="14">
    <location>
        <begin position="278"/>
        <end position="313"/>
    </location>
</feature>
<dbReference type="Gene3D" id="3.30.40.10">
    <property type="entry name" value="Zinc/RING finger domain, C3HC4 (zinc finger)"/>
    <property type="match status" value="1"/>
</dbReference>
<feature type="DNA-binding region" description="Homeobox" evidence="11">
    <location>
        <begin position="335"/>
        <end position="394"/>
    </location>
</feature>
<keyword evidence="8 11" id="KW-0371">Homeobox</keyword>
<keyword evidence="4 12" id="KW-0863">Zinc-finger</keyword>
<keyword evidence="3" id="KW-0479">Metal-binding</keyword>
<dbReference type="GO" id="GO:0008270">
    <property type="term" value="F:zinc ion binding"/>
    <property type="evidence" value="ECO:0007669"/>
    <property type="project" value="UniProtKB-KW"/>
</dbReference>